<feature type="region of interest" description="Disordered" evidence="1">
    <location>
        <begin position="367"/>
        <end position="451"/>
    </location>
</feature>
<keyword evidence="2" id="KW-0378">Hydrolase</keyword>
<dbReference type="SUPFAM" id="SSF53474">
    <property type="entry name" value="alpha/beta-Hydrolases"/>
    <property type="match status" value="1"/>
</dbReference>
<feature type="compositionally biased region" description="Basic and acidic residues" evidence="1">
    <location>
        <begin position="511"/>
        <end position="527"/>
    </location>
</feature>
<accession>A0ABZ1T556</accession>
<gene>
    <name evidence="2" type="ORF">OG517_05900</name>
</gene>
<keyword evidence="3" id="KW-1185">Reference proteome</keyword>
<dbReference type="EMBL" id="CP108090">
    <property type="protein sequence ID" value="WUQ10994.1"/>
    <property type="molecule type" value="Genomic_DNA"/>
</dbReference>
<dbReference type="Proteomes" id="UP001432039">
    <property type="component" value="Chromosome"/>
</dbReference>
<evidence type="ECO:0000313" key="3">
    <source>
        <dbReference type="Proteomes" id="UP001432039"/>
    </source>
</evidence>
<proteinExistence type="predicted"/>
<evidence type="ECO:0000256" key="1">
    <source>
        <dbReference type="SAM" id="MobiDB-lite"/>
    </source>
</evidence>
<evidence type="ECO:0000313" key="2">
    <source>
        <dbReference type="EMBL" id="WUQ10994.1"/>
    </source>
</evidence>
<dbReference type="InterPro" id="IPR029058">
    <property type="entry name" value="AB_hydrolase_fold"/>
</dbReference>
<dbReference type="GO" id="GO:0016787">
    <property type="term" value="F:hydrolase activity"/>
    <property type="evidence" value="ECO:0007669"/>
    <property type="project" value="UniProtKB-KW"/>
</dbReference>
<reference evidence="2" key="1">
    <citation type="submission" date="2022-10" db="EMBL/GenBank/DDBJ databases">
        <title>The complete genomes of actinobacterial strains from the NBC collection.</title>
        <authorList>
            <person name="Joergensen T.S."/>
            <person name="Alvarez Arevalo M."/>
            <person name="Sterndorff E.B."/>
            <person name="Faurdal D."/>
            <person name="Vuksanovic O."/>
            <person name="Mourched A.-S."/>
            <person name="Charusanti P."/>
            <person name="Shaw S."/>
            <person name="Blin K."/>
            <person name="Weber T."/>
        </authorList>
    </citation>
    <scope>NUCLEOTIDE SEQUENCE</scope>
    <source>
        <strain evidence="2">NBC_00248</strain>
    </source>
</reference>
<sequence>MRGDTRRVDSIYRSTAGREHIRRWCTDRLDAWPVPHERTIVTANGAETHLVSSGSGPTTVVFVPGTNFNAAASLPLATSLVAAGHRLVLPDVPGQPGLSSGERAISGGRLSWYGTWLSELLDACAATGPVVVIGHSFGAAIALSSPSPRIDRLVLVSPGGLCRLRLTPGLLAVSAAWFVRPTPARSTRLLRAMLAPGHQPREELVEWMTLVARHSRSRDGFGGPLHVEVASRCDVLPLVHRIVGVNELACLREQPPREEVGRGPVVLAGGVLAAGPAVVLQCPPDQLLVVREVIGEPHDGRLGGRVAFRGGGERAQGAADGLLRLSVEATRLGVRLFQAPFAGTGITTGEQDIGRLRVHVVEREVEPGRGDGTGRVVLGRLVPSGGRARRRDREQDQQPGGKQHARRASEAQSAGQGLPVAVGEQAGRPGDHGGRPWSRRPSSQLPSGRRTWDAHAAGLRCGALRDSLWSPRSLGLFGTGGDRHSRSSSHPGRSYGPACTPASGSTVRPTRHVDGLHTRRDAELTGS</sequence>
<feature type="region of interest" description="Disordered" evidence="1">
    <location>
        <begin position="479"/>
        <end position="527"/>
    </location>
</feature>
<organism evidence="2 3">
    <name type="scientific">Streptomyces virginiae</name>
    <name type="common">Streptomyces cinnamonensis</name>
    <dbReference type="NCBI Taxonomy" id="1961"/>
    <lineage>
        <taxon>Bacteria</taxon>
        <taxon>Bacillati</taxon>
        <taxon>Actinomycetota</taxon>
        <taxon>Actinomycetes</taxon>
        <taxon>Kitasatosporales</taxon>
        <taxon>Streptomycetaceae</taxon>
        <taxon>Streptomyces</taxon>
    </lineage>
</organism>
<protein>
    <submittedName>
        <fullName evidence="2">Alpha/beta hydrolase</fullName>
    </submittedName>
</protein>
<name>A0ABZ1T556_STRVG</name>
<dbReference type="Gene3D" id="3.40.50.1820">
    <property type="entry name" value="alpha/beta hydrolase"/>
    <property type="match status" value="1"/>
</dbReference>